<comment type="caution">
    <text evidence="8">Lacks conserved residue(s) required for the propagation of feature annotation.</text>
</comment>
<keyword evidence="10" id="KW-1185">Reference proteome</keyword>
<evidence type="ECO:0000256" key="6">
    <source>
        <dbReference type="ARBA" id="ARBA00023136"/>
    </source>
</evidence>
<keyword evidence="4" id="KW-0677">Repeat</keyword>
<dbReference type="PANTHER" id="PTHR24270">
    <property type="entry name" value="LOW-DENSITY LIPOPROTEIN RECEPTOR-RELATED"/>
    <property type="match status" value="1"/>
</dbReference>
<comment type="caution">
    <text evidence="9">The sequence shown here is derived from an EMBL/GenBank/DDBJ whole genome shotgun (WGS) entry which is preliminary data.</text>
</comment>
<dbReference type="InterPro" id="IPR023415">
    <property type="entry name" value="LDLR_class-A_CS"/>
</dbReference>
<name>A0A0C2N935_THEKT</name>
<evidence type="ECO:0000313" key="9">
    <source>
        <dbReference type="EMBL" id="KII72855.1"/>
    </source>
</evidence>
<evidence type="ECO:0000256" key="5">
    <source>
        <dbReference type="ARBA" id="ARBA00022989"/>
    </source>
</evidence>
<feature type="disulfide bond" evidence="8">
    <location>
        <begin position="469"/>
        <end position="484"/>
    </location>
</feature>
<dbReference type="GO" id="GO:0005886">
    <property type="term" value="C:plasma membrane"/>
    <property type="evidence" value="ECO:0007669"/>
    <property type="project" value="TreeGrafter"/>
</dbReference>
<protein>
    <submittedName>
        <fullName evidence="9">Prolow-density lipoprotein receptor-related protein 1</fullName>
    </submittedName>
</protein>
<dbReference type="InterPro" id="IPR002172">
    <property type="entry name" value="LDrepeatLR_classA_rpt"/>
</dbReference>
<evidence type="ECO:0000256" key="7">
    <source>
        <dbReference type="ARBA" id="ARBA00023157"/>
    </source>
</evidence>
<dbReference type="PROSITE" id="PS01209">
    <property type="entry name" value="LDLRA_1"/>
    <property type="match status" value="1"/>
</dbReference>
<keyword evidence="5" id="KW-1133">Transmembrane helix</keyword>
<keyword evidence="9" id="KW-0449">Lipoprotein</keyword>
<evidence type="ECO:0000256" key="3">
    <source>
        <dbReference type="ARBA" id="ARBA00022692"/>
    </source>
</evidence>
<dbReference type="Gene3D" id="4.10.400.10">
    <property type="entry name" value="Low-density Lipoprotein Receptor"/>
    <property type="match status" value="1"/>
</dbReference>
<keyword evidence="7 8" id="KW-1015">Disulfide bond</keyword>
<evidence type="ECO:0000256" key="1">
    <source>
        <dbReference type="ARBA" id="ARBA00004167"/>
    </source>
</evidence>
<dbReference type="InterPro" id="IPR050685">
    <property type="entry name" value="LDLR"/>
</dbReference>
<keyword evidence="3" id="KW-0812">Transmembrane</keyword>
<comment type="subcellular location">
    <subcellularLocation>
        <location evidence="2">Endomembrane system</location>
    </subcellularLocation>
    <subcellularLocation>
        <location evidence="1">Membrane</location>
        <topology evidence="1">Single-pass membrane protein</topology>
    </subcellularLocation>
</comment>
<dbReference type="OrthoDB" id="5949766at2759"/>
<evidence type="ECO:0000256" key="8">
    <source>
        <dbReference type="PROSITE-ProRule" id="PRU00124"/>
    </source>
</evidence>
<sequence length="538" mass="62981">MGSSTVFMFKFSHIINRTCGSDEFETVYVPRYFWRCFEGKEISYLQKKPSSICIDNRSEILPIIKPCPCSLEDFHCKKHYYNKDAFCELDRLSNFSEPNKTCRDGAIPLIRWNGFAQLDSELCAPRPPILDQNSEYADYCLSQNYTVRIFAFFKHLFKEWLLDYKGHYIPAAFINEYLLPSELGDNDAISHDKKGRAIYLFKKHMIYRYNKEKGNYKSSKSSLYRLGFQIKSMACDSSNNILFILDNFFRLFAISLEYNYIKLLSGAVRDFKLHSNTLAISFATLDRICYYPLYSNIRCLLVEVKVKKYIYSPELNYHILLLQNNTLFVAKHFIFGKSISYKVIRTIHDVKTFDLINQHLYFIQYSILVHTNLNESRRLDRVSYSNFSDAIDLKIQTQYYSDIHYPYGNTTCRFTCDMLIKSEDFCYYSDEVETSNEYMCDKSDAKCLKKFCVGFTCGTGKCLSNNIRCNGIDDCGDGSDEANCTKICLIDEHLCQGKCISNEKICHDLVYRYPGTRMMHGVKKNRRIDDFYHYSPFS</sequence>
<dbReference type="GO" id="GO:0012505">
    <property type="term" value="C:endomembrane system"/>
    <property type="evidence" value="ECO:0007669"/>
    <property type="project" value="UniProtKB-SubCell"/>
</dbReference>
<dbReference type="PROSITE" id="PS50068">
    <property type="entry name" value="LDLRA_2"/>
    <property type="match status" value="1"/>
</dbReference>
<evidence type="ECO:0000313" key="10">
    <source>
        <dbReference type="Proteomes" id="UP000031668"/>
    </source>
</evidence>
<dbReference type="CDD" id="cd00112">
    <property type="entry name" value="LDLa"/>
    <property type="match status" value="1"/>
</dbReference>
<proteinExistence type="predicted"/>
<dbReference type="GO" id="GO:0016192">
    <property type="term" value="P:vesicle-mediated transport"/>
    <property type="evidence" value="ECO:0007669"/>
    <property type="project" value="UniProtKB-ARBA"/>
</dbReference>
<dbReference type="InterPro" id="IPR036055">
    <property type="entry name" value="LDL_receptor-like_sf"/>
</dbReference>
<organism evidence="9 10">
    <name type="scientific">Thelohanellus kitauei</name>
    <name type="common">Myxosporean</name>
    <dbReference type="NCBI Taxonomy" id="669202"/>
    <lineage>
        <taxon>Eukaryota</taxon>
        <taxon>Metazoa</taxon>
        <taxon>Cnidaria</taxon>
        <taxon>Myxozoa</taxon>
        <taxon>Myxosporea</taxon>
        <taxon>Bivalvulida</taxon>
        <taxon>Platysporina</taxon>
        <taxon>Myxobolidae</taxon>
        <taxon>Thelohanellus</taxon>
    </lineage>
</organism>
<accession>A0A0C2N935</accession>
<dbReference type="EMBL" id="JWZT01001085">
    <property type="protein sequence ID" value="KII72855.1"/>
    <property type="molecule type" value="Genomic_DNA"/>
</dbReference>
<dbReference type="Pfam" id="PF00057">
    <property type="entry name" value="Ldl_recept_a"/>
    <property type="match status" value="1"/>
</dbReference>
<reference evidence="9 10" key="1">
    <citation type="journal article" date="2014" name="Genome Biol. Evol.">
        <title>The genome of the myxosporean Thelohanellus kitauei shows adaptations to nutrient acquisition within its fish host.</title>
        <authorList>
            <person name="Yang Y."/>
            <person name="Xiong J."/>
            <person name="Zhou Z."/>
            <person name="Huo F."/>
            <person name="Miao W."/>
            <person name="Ran C."/>
            <person name="Liu Y."/>
            <person name="Zhang J."/>
            <person name="Feng J."/>
            <person name="Wang M."/>
            <person name="Wang M."/>
            <person name="Wang L."/>
            <person name="Yao B."/>
        </authorList>
    </citation>
    <scope>NUCLEOTIDE SEQUENCE [LARGE SCALE GENOMIC DNA]</scope>
    <source>
        <strain evidence="9">Wuqing</strain>
    </source>
</reference>
<dbReference type="AlphaFoldDB" id="A0A0C2N935"/>
<dbReference type="SMART" id="SM00192">
    <property type="entry name" value="LDLa"/>
    <property type="match status" value="1"/>
</dbReference>
<dbReference type="Proteomes" id="UP000031668">
    <property type="component" value="Unassembled WGS sequence"/>
</dbReference>
<keyword evidence="9" id="KW-0675">Receptor</keyword>
<gene>
    <name evidence="9" type="ORF">RF11_15515</name>
</gene>
<evidence type="ECO:0000256" key="2">
    <source>
        <dbReference type="ARBA" id="ARBA00004308"/>
    </source>
</evidence>
<evidence type="ECO:0000256" key="4">
    <source>
        <dbReference type="ARBA" id="ARBA00022737"/>
    </source>
</evidence>
<keyword evidence="6" id="KW-0472">Membrane</keyword>
<feature type="disulfide bond" evidence="8">
    <location>
        <begin position="457"/>
        <end position="475"/>
    </location>
</feature>
<dbReference type="SUPFAM" id="SSF57424">
    <property type="entry name" value="LDL receptor-like module"/>
    <property type="match status" value="1"/>
</dbReference>